<accession>A0A5B7ZSS8</accession>
<dbReference type="InterPro" id="IPR002994">
    <property type="entry name" value="Surf1/Shy1"/>
</dbReference>
<evidence type="ECO:0000313" key="2">
    <source>
        <dbReference type="EMBL" id="QDA57546.1"/>
    </source>
</evidence>
<name>A0A5B7ZSS8_9GAMM</name>
<keyword evidence="1" id="KW-1003">Cell membrane</keyword>
<dbReference type="PROSITE" id="PS50895">
    <property type="entry name" value="SURF1"/>
    <property type="match status" value="1"/>
</dbReference>
<keyword evidence="1" id="KW-0472">Membrane</keyword>
<keyword evidence="1" id="KW-1133">Transmembrane helix</keyword>
<keyword evidence="3" id="KW-1185">Reference proteome</keyword>
<dbReference type="RefSeq" id="WP_139716597.1">
    <property type="nucleotide sequence ID" value="NZ_CP040871.1"/>
</dbReference>
<keyword evidence="1" id="KW-0812">Transmembrane</keyword>
<feature type="transmembrane region" description="Helical" evidence="1">
    <location>
        <begin position="228"/>
        <end position="250"/>
    </location>
</feature>
<reference evidence="2 3" key="1">
    <citation type="submission" date="2019-06" db="EMBL/GenBank/DDBJ databases">
        <title>Thermomonas aquatica sp. nov., isolated from an industrial wastewater treatment plant.</title>
        <authorList>
            <person name="Jeon J.H."/>
            <person name="Park D.-S."/>
        </authorList>
    </citation>
    <scope>NUCLEOTIDE SEQUENCE [LARGE SCALE GENOMIC DNA]</scope>
    <source>
        <strain evidence="2 3">SY21</strain>
    </source>
</reference>
<dbReference type="OrthoDB" id="9789940at2"/>
<comment type="caution">
    <text evidence="1">Lacks conserved residue(s) required for the propagation of feature annotation.</text>
</comment>
<dbReference type="GO" id="GO:0005886">
    <property type="term" value="C:plasma membrane"/>
    <property type="evidence" value="ECO:0007669"/>
    <property type="project" value="UniProtKB-SubCell"/>
</dbReference>
<dbReference type="AlphaFoldDB" id="A0A5B7ZSS8"/>
<evidence type="ECO:0000256" key="1">
    <source>
        <dbReference type="RuleBase" id="RU363076"/>
    </source>
</evidence>
<evidence type="ECO:0000313" key="3">
    <source>
        <dbReference type="Proteomes" id="UP000308149"/>
    </source>
</evidence>
<dbReference type="CDD" id="cd06662">
    <property type="entry name" value="SURF1"/>
    <property type="match status" value="1"/>
</dbReference>
<gene>
    <name evidence="2" type="ORF">FHQ07_09645</name>
</gene>
<dbReference type="EMBL" id="CP040871">
    <property type="protein sequence ID" value="QDA57546.1"/>
    <property type="molecule type" value="Genomic_DNA"/>
</dbReference>
<comment type="subcellular location">
    <subcellularLocation>
        <location evidence="1">Cell membrane</location>
        <topology evidence="1">Multi-pass membrane protein</topology>
    </subcellularLocation>
</comment>
<dbReference type="KEGG" id="thes:FHQ07_09645"/>
<dbReference type="Proteomes" id="UP000308149">
    <property type="component" value="Chromosome"/>
</dbReference>
<sequence length="258" mass="27775">MRRTGVSANRRNLALGWLLALAAIVLFASLGRWQLARMHEKQARLDAAAHALDKHAPQPLLLASDPKRASAYDWAAGSGSIAGETVWLDNQMRSGRPGVRMYCVLLPDDGVQAVLVDAGWWPLDGKRDLPIFGCPLGRGVAVRGLLAPPPSSGLAHGDALAASGPQRWLATRLDLQAIARELKLSTGIAPRVLRLDPARDKGDAGVMLAPGERDLEILPNTITPERHLGYAVQWFGLALTVLVAAIVLTLRARKRPSQ</sequence>
<dbReference type="Pfam" id="PF02104">
    <property type="entry name" value="SURF1"/>
    <property type="match status" value="1"/>
</dbReference>
<comment type="similarity">
    <text evidence="1">Belongs to the SURF1 family.</text>
</comment>
<protein>
    <recommendedName>
        <fullName evidence="1">SURF1-like protein</fullName>
    </recommendedName>
</protein>
<proteinExistence type="inferred from homology"/>
<organism evidence="2 3">
    <name type="scientific">Thermomonas aquatica</name>
    <dbReference type="NCBI Taxonomy" id="2202149"/>
    <lineage>
        <taxon>Bacteria</taxon>
        <taxon>Pseudomonadati</taxon>
        <taxon>Pseudomonadota</taxon>
        <taxon>Gammaproteobacteria</taxon>
        <taxon>Lysobacterales</taxon>
        <taxon>Lysobacteraceae</taxon>
        <taxon>Thermomonas</taxon>
    </lineage>
</organism>